<keyword evidence="3" id="KW-1185">Reference proteome</keyword>
<protein>
    <submittedName>
        <fullName evidence="2">Serine hydrolase domain-containing protein</fullName>
    </submittedName>
</protein>
<dbReference type="Proteomes" id="UP001500280">
    <property type="component" value="Unassembled WGS sequence"/>
</dbReference>
<gene>
    <name evidence="2" type="ORF">GCM10009745_22260</name>
</gene>
<dbReference type="EMBL" id="BAAANF010000007">
    <property type="protein sequence ID" value="GAA1678262.1"/>
    <property type="molecule type" value="Genomic_DNA"/>
</dbReference>
<evidence type="ECO:0000259" key="1">
    <source>
        <dbReference type="Pfam" id="PF00144"/>
    </source>
</evidence>
<dbReference type="RefSeq" id="WP_344149171.1">
    <property type="nucleotide sequence ID" value="NZ_BAAANF010000007.1"/>
</dbReference>
<organism evidence="2 3">
    <name type="scientific">Kribbella yunnanensis</name>
    <dbReference type="NCBI Taxonomy" id="190194"/>
    <lineage>
        <taxon>Bacteria</taxon>
        <taxon>Bacillati</taxon>
        <taxon>Actinomycetota</taxon>
        <taxon>Actinomycetes</taxon>
        <taxon>Propionibacteriales</taxon>
        <taxon>Kribbellaceae</taxon>
        <taxon>Kribbella</taxon>
    </lineage>
</organism>
<keyword evidence="2" id="KW-0378">Hydrolase</keyword>
<accession>A0ABP4SU59</accession>
<evidence type="ECO:0000313" key="3">
    <source>
        <dbReference type="Proteomes" id="UP001500280"/>
    </source>
</evidence>
<comment type="caution">
    <text evidence="2">The sequence shown here is derived from an EMBL/GenBank/DDBJ whole genome shotgun (WGS) entry which is preliminary data.</text>
</comment>
<dbReference type="PANTHER" id="PTHR46825">
    <property type="entry name" value="D-ALANYL-D-ALANINE-CARBOXYPEPTIDASE/ENDOPEPTIDASE AMPH"/>
    <property type="match status" value="1"/>
</dbReference>
<sequence>MRILALVMAMIGTAAPTPQLTRDTAAIHAAGVTGVQARAVGVRTEVATAGVASLPSKRPVPSNGYFRIASTGKTFKAVVVLQLVAEGRLSLDDTVERWLPGLIKGNGNDGRKITIRQLLQHTHGLQDDFPDFATEADFYRHRFDRYTSADLVARTLRHEPRTDTGWRYSNIGYVLLGMIIKEATGHDWYDELRQRVIRPLGLHHTRPDRSPALPNPHAQSYQPFEKNRLIDVTEQVINDLDGSLVSTTADLNEFFRALFDGRLLKPAQLTEMTTNLSDLDPVVAELMPDSQYGLGIFKRPLPCGGEYWGHGGGDGGFITETGVTTDGRRSAVVSMSSVLGREWADALRQQKLADQLIGNALCR</sequence>
<evidence type="ECO:0000313" key="2">
    <source>
        <dbReference type="EMBL" id="GAA1678262.1"/>
    </source>
</evidence>
<proteinExistence type="predicted"/>
<dbReference type="InterPro" id="IPR001466">
    <property type="entry name" value="Beta-lactam-related"/>
</dbReference>
<reference evidence="3" key="1">
    <citation type="journal article" date="2019" name="Int. J. Syst. Evol. Microbiol.">
        <title>The Global Catalogue of Microorganisms (GCM) 10K type strain sequencing project: providing services to taxonomists for standard genome sequencing and annotation.</title>
        <authorList>
            <consortium name="The Broad Institute Genomics Platform"/>
            <consortium name="The Broad Institute Genome Sequencing Center for Infectious Disease"/>
            <person name="Wu L."/>
            <person name="Ma J."/>
        </authorList>
    </citation>
    <scope>NUCLEOTIDE SEQUENCE [LARGE SCALE GENOMIC DNA]</scope>
    <source>
        <strain evidence="3">JCM 14307</strain>
    </source>
</reference>
<dbReference type="InterPro" id="IPR012338">
    <property type="entry name" value="Beta-lactam/transpept-like"/>
</dbReference>
<dbReference type="PANTHER" id="PTHR46825:SF7">
    <property type="entry name" value="D-ALANYL-D-ALANINE CARBOXYPEPTIDASE"/>
    <property type="match status" value="1"/>
</dbReference>
<dbReference type="Pfam" id="PF00144">
    <property type="entry name" value="Beta-lactamase"/>
    <property type="match status" value="1"/>
</dbReference>
<feature type="domain" description="Beta-lactamase-related" evidence="1">
    <location>
        <begin position="31"/>
        <end position="350"/>
    </location>
</feature>
<dbReference type="SUPFAM" id="SSF56601">
    <property type="entry name" value="beta-lactamase/transpeptidase-like"/>
    <property type="match status" value="1"/>
</dbReference>
<dbReference type="Gene3D" id="3.40.710.10">
    <property type="entry name" value="DD-peptidase/beta-lactamase superfamily"/>
    <property type="match status" value="1"/>
</dbReference>
<dbReference type="GO" id="GO:0016787">
    <property type="term" value="F:hydrolase activity"/>
    <property type="evidence" value="ECO:0007669"/>
    <property type="project" value="UniProtKB-KW"/>
</dbReference>
<name>A0ABP4SU59_9ACTN</name>
<dbReference type="InterPro" id="IPR050491">
    <property type="entry name" value="AmpC-like"/>
</dbReference>